<organism evidence="1 2">
    <name type="scientific">Vibrio renipiscarius</name>
    <dbReference type="NCBI Taxonomy" id="1461322"/>
    <lineage>
        <taxon>Bacteria</taxon>
        <taxon>Pseudomonadati</taxon>
        <taxon>Pseudomonadota</taxon>
        <taxon>Gammaproteobacteria</taxon>
        <taxon>Vibrionales</taxon>
        <taxon>Vibrionaceae</taxon>
        <taxon>Vibrio</taxon>
    </lineage>
</organism>
<proteinExistence type="predicted"/>
<accession>A0A0C2P257</accession>
<keyword evidence="2" id="KW-1185">Reference proteome</keyword>
<evidence type="ECO:0000313" key="1">
    <source>
        <dbReference type="EMBL" id="KII78692.1"/>
    </source>
</evidence>
<dbReference type="OrthoDB" id="5811976at2"/>
<protein>
    <submittedName>
        <fullName evidence="1">Sporulation protein</fullName>
    </submittedName>
</protein>
<dbReference type="Proteomes" id="UP000031672">
    <property type="component" value="Unassembled WGS sequence"/>
</dbReference>
<dbReference type="AlphaFoldDB" id="A0A0C2NWX3"/>
<dbReference type="EMBL" id="JTKH01000013">
    <property type="protein sequence ID" value="KII78692.1"/>
    <property type="molecule type" value="Genomic_DNA"/>
</dbReference>
<accession>A0A0C2NWX3</accession>
<comment type="caution">
    <text evidence="1">The sequence shown here is derived from an EMBL/GenBank/DDBJ whole genome shotgun (WGS) entry which is preliminary data.</text>
</comment>
<evidence type="ECO:0000313" key="2">
    <source>
        <dbReference type="Proteomes" id="UP000031672"/>
    </source>
</evidence>
<dbReference type="RefSeq" id="WP_040989814.1">
    <property type="nucleotide sequence ID" value="NZ_JTKH01000013.1"/>
</dbReference>
<gene>
    <name evidence="1" type="ORF">OJ16_09575</name>
</gene>
<name>A0A0C2NWX3_9VIBR</name>
<dbReference type="STRING" id="1461322.OJ16_09575"/>
<reference evidence="1 2" key="1">
    <citation type="submission" date="2014-11" db="EMBL/GenBank/DDBJ databases">
        <title>Draft Genome Sequence of Vibrio piscirenalis strains CECT 8603T and CECT 8604, two marine Gammaproteobacterium isolated from cultured gilthead sea bream (Sparus aurata).</title>
        <authorList>
            <person name="Arahal D.R."/>
            <person name="Rodrigo-Torres L."/>
            <person name="Lucena T."/>
            <person name="Pujalte M.J."/>
        </authorList>
    </citation>
    <scope>NUCLEOTIDE SEQUENCE [LARGE SCALE GENOMIC DNA]</scope>
    <source>
        <strain evidence="1 2">DCR 1-4-2</strain>
    </source>
</reference>
<sequence length="319" mass="34991">MDIKLLPVSAKSLSTLACSVALGAILFSPASYSQQWLCGASPSSEESLALLDSDCPIGKGLWGKQQPTEKDSAFWIQCGVLAKPLSVKEANKINQKTSADVWAKMEGRNARCLIGPYNNFAQASNDLQAVRTLKPYKQSFIREVSNRADSARIALQSQPGKTVGKSAVDSMADGDIAPSKPQTTTMMPVPQAKAAVSPEVSAVIPTPVDTQISIRRQALISGTEYKVPYSLFSDVQFYMEYAMPWNRLDYEGAATLCQQLGMQLPNDEQWQKLLDENLMKKEQWPMHLPYWGADRTGLFTSGKTNQIKGSSLLNVMCVK</sequence>